<dbReference type="PROSITE" id="PS50878">
    <property type="entry name" value="RT_POL"/>
    <property type="match status" value="1"/>
</dbReference>
<reference evidence="3" key="1">
    <citation type="submission" date="2015-09" db="EMBL/GenBank/DDBJ databases">
        <title>Scylla olivacea transcriptome.</title>
        <authorList>
            <person name="Ikhwanuddin M."/>
        </authorList>
    </citation>
    <scope>NUCLEOTIDE SEQUENCE</scope>
</reference>
<feature type="transmembrane region" description="Helical" evidence="1">
    <location>
        <begin position="223"/>
        <end position="245"/>
    </location>
</feature>
<dbReference type="Gene3D" id="3.30.70.270">
    <property type="match status" value="1"/>
</dbReference>
<sequence length="786" mass="89635">MQRIDLPSDHAPITATVNVTGVDLDNLSVRASTLGGHAALLGTAGRSRLVRKPVRFCEIDKENFVRHIAQQMPCIQDDDVNSYVNNLSDTLYTYAKSSVVLNEEVSPVSRMELGRWERLMEDDDDARVWKAIDWKGNYSTSTHSDSNLPSDAEFRDHFEKVLNPARETQNDLSDLSTDINIPVLDEPISPLEVQNQIKRMKVNKACGPDGIPPGVFSLMSPQWLVTIATLFSCIFSSAMFPYAWIRAKVFVIFKKGDKTNTDNYRGISVINSIAKLYEMVLCERLNQWFKPDREQAGAQKKRGCIEHIVTLRLLTNTARLKKIKLFVVFIDFSKAYDIVPRKTLFTVMKGLGCGAVMLAAMVAMYRTTESVIGAAVLSASQGVRQGSPTSCFLFVMFVNMLIRSVKEKCRPEVFIEWLKILMFMDDTVLLSTSRENMYIKLRILQEYCKEYGMRINSAKTKFFVINGGLGDKEPFSVGGTSMKVEHCDSYMYLGSPFTCDGSVSSAVKVHAKNKLCHVLKFISFLKKNNDIPFIVKRRVFDAALLSSLVYGCESWIDADVKPVVKLYNWALKQLLGVRKTTPNVVCYVESGYPSLPDLVKYRQHKFLKKMWDERSSMNDDPLSFAMRKVINENTNMGKCVKEMIRGEVPDMSVLLEKAKCCIRDSGTSRCIVYKDINPTLSTHEIYTKRQILNEFHRLEFTRFRLSGHTLAIETGRWNRRGRGRLPLEERLCSCGEIQTERHVLENCTLTQHLRNNYRYETMEDVFTKCTTSEMCNVIFDVLKVYK</sequence>
<dbReference type="SUPFAM" id="SSF56672">
    <property type="entry name" value="DNA/RNA polymerases"/>
    <property type="match status" value="1"/>
</dbReference>
<dbReference type="InterPro" id="IPR043502">
    <property type="entry name" value="DNA/RNA_pol_sf"/>
</dbReference>
<protein>
    <recommendedName>
        <fullName evidence="2">Reverse transcriptase domain-containing protein</fullName>
    </recommendedName>
</protein>
<dbReference type="EMBL" id="GDRN01110144">
    <property type="protein sequence ID" value="JAI56960.1"/>
    <property type="molecule type" value="Transcribed_RNA"/>
</dbReference>
<feature type="transmembrane region" description="Helical" evidence="1">
    <location>
        <begin position="344"/>
        <end position="365"/>
    </location>
</feature>
<dbReference type="GO" id="GO:0071897">
    <property type="term" value="P:DNA biosynthetic process"/>
    <property type="evidence" value="ECO:0007669"/>
    <property type="project" value="UniProtKB-ARBA"/>
</dbReference>
<proteinExistence type="predicted"/>
<evidence type="ECO:0000259" key="2">
    <source>
        <dbReference type="PROSITE" id="PS50878"/>
    </source>
</evidence>
<dbReference type="CDD" id="cd01650">
    <property type="entry name" value="RT_nLTR_like"/>
    <property type="match status" value="1"/>
</dbReference>
<organism evidence="3">
    <name type="scientific">Scylla olivacea</name>
    <name type="common">Orange mud crab</name>
    <name type="synonym">Cancer olivacea</name>
    <dbReference type="NCBI Taxonomy" id="85551"/>
    <lineage>
        <taxon>Eukaryota</taxon>
        <taxon>Metazoa</taxon>
        <taxon>Ecdysozoa</taxon>
        <taxon>Arthropoda</taxon>
        <taxon>Crustacea</taxon>
        <taxon>Multicrustacea</taxon>
        <taxon>Malacostraca</taxon>
        <taxon>Eumalacostraca</taxon>
        <taxon>Eucarida</taxon>
        <taxon>Decapoda</taxon>
        <taxon>Pleocyemata</taxon>
        <taxon>Brachyura</taxon>
        <taxon>Eubrachyura</taxon>
        <taxon>Portunoidea</taxon>
        <taxon>Portunidae</taxon>
        <taxon>Portuninae</taxon>
        <taxon>Scylla</taxon>
    </lineage>
</organism>
<keyword evidence="1" id="KW-1133">Transmembrane helix</keyword>
<dbReference type="InterPro" id="IPR043128">
    <property type="entry name" value="Rev_trsase/Diguanyl_cyclase"/>
</dbReference>
<evidence type="ECO:0000256" key="1">
    <source>
        <dbReference type="SAM" id="Phobius"/>
    </source>
</evidence>
<accession>A0A0N7Z9T7</accession>
<keyword evidence="1" id="KW-0472">Membrane</keyword>
<keyword evidence="1" id="KW-0812">Transmembrane</keyword>
<dbReference type="PANTHER" id="PTHR19446">
    <property type="entry name" value="REVERSE TRANSCRIPTASES"/>
    <property type="match status" value="1"/>
</dbReference>
<dbReference type="Pfam" id="PF00078">
    <property type="entry name" value="RVT_1"/>
    <property type="match status" value="1"/>
</dbReference>
<name>A0A0N7Z9T7_SCYOL</name>
<dbReference type="AlphaFoldDB" id="A0A0N7Z9T7"/>
<evidence type="ECO:0000313" key="3">
    <source>
        <dbReference type="EMBL" id="JAI56960.1"/>
    </source>
</evidence>
<feature type="domain" description="Reverse transcriptase" evidence="2">
    <location>
        <begin position="233"/>
        <end position="482"/>
    </location>
</feature>
<dbReference type="InterPro" id="IPR000477">
    <property type="entry name" value="RT_dom"/>
</dbReference>